<dbReference type="GO" id="GO:0003735">
    <property type="term" value="F:structural constituent of ribosome"/>
    <property type="evidence" value="ECO:0007669"/>
    <property type="project" value="InterPro"/>
</dbReference>
<dbReference type="InterPro" id="IPR005485">
    <property type="entry name" value="Rbsml_uL18_euk_arch"/>
</dbReference>
<dbReference type="GO" id="GO:0006412">
    <property type="term" value="P:translation"/>
    <property type="evidence" value="ECO:0007669"/>
    <property type="project" value="InterPro"/>
</dbReference>
<gene>
    <name evidence="11" type="ORF">SNE40_001497</name>
</gene>
<dbReference type="Gene3D" id="3.30.420.100">
    <property type="match status" value="1"/>
</dbReference>
<evidence type="ECO:0000256" key="3">
    <source>
        <dbReference type="ARBA" id="ARBA00022490"/>
    </source>
</evidence>
<dbReference type="Pfam" id="PF17144">
    <property type="entry name" value="Ribosomal_L5e"/>
    <property type="match status" value="1"/>
</dbReference>
<evidence type="ECO:0000313" key="12">
    <source>
        <dbReference type="Proteomes" id="UP001347796"/>
    </source>
</evidence>
<keyword evidence="6" id="KW-0687">Ribonucleoprotein</keyword>
<dbReference type="GO" id="GO:0022625">
    <property type="term" value="C:cytosolic large ribosomal subunit"/>
    <property type="evidence" value="ECO:0007669"/>
    <property type="project" value="TreeGrafter"/>
</dbReference>
<feature type="compositionally biased region" description="Basic residues" evidence="9">
    <location>
        <begin position="262"/>
        <end position="274"/>
    </location>
</feature>
<evidence type="ECO:0000256" key="4">
    <source>
        <dbReference type="ARBA" id="ARBA00022730"/>
    </source>
</evidence>
<dbReference type="PRINTS" id="PR00058">
    <property type="entry name" value="RIBOSOMALL5"/>
</dbReference>
<name>A0AAN8KG31_PATCE</name>
<evidence type="ECO:0000256" key="2">
    <source>
        <dbReference type="ARBA" id="ARBA00007116"/>
    </source>
</evidence>
<keyword evidence="4" id="KW-0699">rRNA-binding</keyword>
<dbReference type="InterPro" id="IPR057268">
    <property type="entry name" value="Ribosomal_L18"/>
</dbReference>
<dbReference type="GO" id="GO:0000027">
    <property type="term" value="P:ribosomal large subunit assembly"/>
    <property type="evidence" value="ECO:0007669"/>
    <property type="project" value="TreeGrafter"/>
</dbReference>
<keyword evidence="3" id="KW-0963">Cytoplasm</keyword>
<evidence type="ECO:0000256" key="9">
    <source>
        <dbReference type="SAM" id="MobiDB-lite"/>
    </source>
</evidence>
<evidence type="ECO:0000256" key="1">
    <source>
        <dbReference type="ARBA" id="ARBA00004496"/>
    </source>
</evidence>
<dbReference type="CDD" id="cd00432">
    <property type="entry name" value="Ribosomal_L18_L5e"/>
    <property type="match status" value="1"/>
</dbReference>
<evidence type="ECO:0000259" key="10">
    <source>
        <dbReference type="Pfam" id="PF14204"/>
    </source>
</evidence>
<dbReference type="InterPro" id="IPR025607">
    <property type="entry name" value="Ribosomal_uL18_C_euk"/>
</dbReference>
<protein>
    <recommendedName>
        <fullName evidence="7">Large ribosomal subunit protein uL18</fullName>
    </recommendedName>
    <alternativeName>
        <fullName evidence="8">60S ribosomal protein L5</fullName>
    </alternativeName>
</protein>
<keyword evidence="4" id="KW-0694">RNA-binding</keyword>
<feature type="region of interest" description="Disordered" evidence="9">
    <location>
        <begin position="249"/>
        <end position="276"/>
    </location>
</feature>
<dbReference type="PANTHER" id="PTHR23410">
    <property type="entry name" value="RIBOSOMAL PROTEIN L5-RELATED"/>
    <property type="match status" value="1"/>
</dbReference>
<evidence type="ECO:0000256" key="5">
    <source>
        <dbReference type="ARBA" id="ARBA00022980"/>
    </source>
</evidence>
<keyword evidence="5" id="KW-0689">Ribosomal protein</keyword>
<comment type="subcellular location">
    <subcellularLocation>
        <location evidence="1">Cytoplasm</location>
    </subcellularLocation>
</comment>
<dbReference type="EMBL" id="JAZGQO010000001">
    <property type="protein sequence ID" value="KAK6196235.1"/>
    <property type="molecule type" value="Genomic_DNA"/>
</dbReference>
<dbReference type="GO" id="GO:0008097">
    <property type="term" value="F:5S rRNA binding"/>
    <property type="evidence" value="ECO:0007669"/>
    <property type="project" value="InterPro"/>
</dbReference>
<comment type="caution">
    <text evidence="11">The sequence shown here is derived from an EMBL/GenBank/DDBJ whole genome shotgun (WGS) entry which is preliminary data.</text>
</comment>
<dbReference type="AlphaFoldDB" id="A0AAN8KG31"/>
<reference evidence="11 12" key="1">
    <citation type="submission" date="2024-01" db="EMBL/GenBank/DDBJ databases">
        <title>The genome of the rayed Mediterranean limpet Patella caerulea (Linnaeus, 1758).</title>
        <authorList>
            <person name="Anh-Thu Weber A."/>
            <person name="Halstead-Nussloch G."/>
        </authorList>
    </citation>
    <scope>NUCLEOTIDE SEQUENCE [LARGE SCALE GENOMIC DNA]</scope>
    <source>
        <strain evidence="11">AATW-2023a</strain>
        <tissue evidence="11">Whole specimen</tissue>
    </source>
</reference>
<dbReference type="Pfam" id="PF14204">
    <property type="entry name" value="Ribosomal_L18_c"/>
    <property type="match status" value="1"/>
</dbReference>
<dbReference type="FunFam" id="3.30.420.100:FF:000002">
    <property type="entry name" value="60S ribosomal protein L5"/>
    <property type="match status" value="1"/>
</dbReference>
<dbReference type="PANTHER" id="PTHR23410:SF12">
    <property type="entry name" value="LARGE RIBOSOMAL SUBUNIT PROTEIN UL18"/>
    <property type="match status" value="1"/>
</dbReference>
<evidence type="ECO:0000256" key="8">
    <source>
        <dbReference type="ARBA" id="ARBA00035352"/>
    </source>
</evidence>
<dbReference type="HAMAP" id="MF_01337_A">
    <property type="entry name" value="Ribosomal_uL18_A"/>
    <property type="match status" value="1"/>
</dbReference>
<proteinExistence type="inferred from homology"/>
<dbReference type="SUPFAM" id="SSF53137">
    <property type="entry name" value="Translational machinery components"/>
    <property type="match status" value="1"/>
</dbReference>
<sequence>MPFVKVQKNKAYFKRYQVKFRRRREGKTDYYARKRLIFQEKCKYNTPKYRMIVRFSNKDITCQIAYAKIVGDVVICSAYAHELPRYGVKVGLTNYAAAYCTGLLLARRLLQKFKLDGIYKGQEAPDGEAYHVEKVPDKPGAFRAILDIGLSRSSTGAKVFGVMKGSADGGLDIPHSNKRFIGYDKEAKKYDAGVHRDHIFAKHVGDYMTYLEEEDEELFKKHFSRFIKLGITPDNMEAMYQKCHAAIRADPSPSKQPVKKEFPKKRWNKAKTPKAQRVAMIKQKKAGFVRKVADEKASKE</sequence>
<evidence type="ECO:0000256" key="6">
    <source>
        <dbReference type="ARBA" id="ARBA00023274"/>
    </source>
</evidence>
<dbReference type="Proteomes" id="UP001347796">
    <property type="component" value="Unassembled WGS sequence"/>
</dbReference>
<keyword evidence="12" id="KW-1185">Reference proteome</keyword>
<accession>A0AAN8KG31</accession>
<evidence type="ECO:0000313" key="11">
    <source>
        <dbReference type="EMBL" id="KAK6196235.1"/>
    </source>
</evidence>
<evidence type="ECO:0000256" key="7">
    <source>
        <dbReference type="ARBA" id="ARBA00035197"/>
    </source>
</evidence>
<organism evidence="11 12">
    <name type="scientific">Patella caerulea</name>
    <name type="common">Rayed Mediterranean limpet</name>
    <dbReference type="NCBI Taxonomy" id="87958"/>
    <lineage>
        <taxon>Eukaryota</taxon>
        <taxon>Metazoa</taxon>
        <taxon>Spiralia</taxon>
        <taxon>Lophotrochozoa</taxon>
        <taxon>Mollusca</taxon>
        <taxon>Gastropoda</taxon>
        <taxon>Patellogastropoda</taxon>
        <taxon>Patelloidea</taxon>
        <taxon>Patellidae</taxon>
        <taxon>Patella</taxon>
    </lineage>
</organism>
<comment type="similarity">
    <text evidence="2">Belongs to the universal ribosomal protein uL18 family.</text>
</comment>
<feature type="domain" description="Large ribosomal subunit protein uL18 C-terminal eukaryotes" evidence="10">
    <location>
        <begin position="236"/>
        <end position="289"/>
    </location>
</feature>